<organism evidence="3 4">
    <name type="scientific">Dissulfuribacter thermophilus</name>
    <dbReference type="NCBI Taxonomy" id="1156395"/>
    <lineage>
        <taxon>Bacteria</taxon>
        <taxon>Pseudomonadati</taxon>
        <taxon>Thermodesulfobacteriota</taxon>
        <taxon>Dissulfuribacteria</taxon>
        <taxon>Dissulfuribacterales</taxon>
        <taxon>Dissulfuribacteraceae</taxon>
        <taxon>Dissulfuribacter</taxon>
    </lineage>
</organism>
<dbReference type="OrthoDB" id="9800497at2"/>
<evidence type="ECO:0000256" key="1">
    <source>
        <dbReference type="ARBA" id="ARBA00023002"/>
    </source>
</evidence>
<dbReference type="GO" id="GO:0006571">
    <property type="term" value="P:tyrosine biosynthetic process"/>
    <property type="evidence" value="ECO:0007669"/>
    <property type="project" value="InterPro"/>
</dbReference>
<comment type="caution">
    <text evidence="3">The sequence shown here is derived from an EMBL/GenBank/DDBJ whole genome shotgun (WGS) entry which is preliminary data.</text>
</comment>
<dbReference type="Gene3D" id="1.10.3660.10">
    <property type="entry name" value="6-phosphogluconate dehydrogenase C-terminal like domain"/>
    <property type="match status" value="1"/>
</dbReference>
<keyword evidence="1" id="KW-0560">Oxidoreductase</keyword>
<dbReference type="AlphaFoldDB" id="A0A1B9F8F2"/>
<protein>
    <submittedName>
        <fullName evidence="3">Prephenate dehydrogenase</fullName>
    </submittedName>
</protein>
<dbReference type="GO" id="GO:0004665">
    <property type="term" value="F:prephenate dehydrogenase (NADP+) activity"/>
    <property type="evidence" value="ECO:0007669"/>
    <property type="project" value="InterPro"/>
</dbReference>
<dbReference type="SUPFAM" id="SSF48179">
    <property type="entry name" value="6-phosphogluconate dehydrogenase C-terminal domain-like"/>
    <property type="match status" value="1"/>
</dbReference>
<feature type="domain" description="Prephenate/arogenate dehydrogenase" evidence="2">
    <location>
        <begin position="6"/>
        <end position="259"/>
    </location>
</feature>
<dbReference type="InterPro" id="IPR036291">
    <property type="entry name" value="NAD(P)-bd_dom_sf"/>
</dbReference>
<accession>A0A1B9F8F2</accession>
<dbReference type="InterPro" id="IPR046826">
    <property type="entry name" value="PDH_N"/>
</dbReference>
<dbReference type="RefSeq" id="WP_067615231.1">
    <property type="nucleotide sequence ID" value="NZ_MAGO01000001.1"/>
</dbReference>
<sequence>MEKTPKTIGIIGGKGKMGQWFANFFKEQGYAPMISDVDTPVTSVDVAKEADVIVVSVPMEVFPKIIEEIGPHIPESSFLTDLCSLKETQVACMLEHTKCEVCGTHPLFGPFEESIEGRRLAICPGRGEEWTEWWDKLLRNAGAKTFFVSPEEHDTVMAWVQALNHFLLVTLGMSLEDSYTDKETLFGLATPSFERQMNIVERLRLQDPELYATIQFSNPHTLEALGGFMDHAMRLYDIIKSGDRKGFIEVFKKVQSFGR</sequence>
<dbReference type="InterPro" id="IPR050812">
    <property type="entry name" value="Preph/Arog_dehydrog"/>
</dbReference>
<dbReference type="SUPFAM" id="SSF51735">
    <property type="entry name" value="NAD(P)-binding Rossmann-fold domains"/>
    <property type="match status" value="1"/>
</dbReference>
<dbReference type="PANTHER" id="PTHR21363:SF0">
    <property type="entry name" value="PREPHENATE DEHYDROGENASE [NADP(+)]"/>
    <property type="match status" value="1"/>
</dbReference>
<evidence type="ECO:0000313" key="3">
    <source>
        <dbReference type="EMBL" id="OCC16207.1"/>
    </source>
</evidence>
<dbReference type="Gene3D" id="3.40.50.720">
    <property type="entry name" value="NAD(P)-binding Rossmann-like Domain"/>
    <property type="match status" value="1"/>
</dbReference>
<name>A0A1B9F8F2_9BACT</name>
<evidence type="ECO:0000313" key="4">
    <source>
        <dbReference type="Proteomes" id="UP000093080"/>
    </source>
</evidence>
<dbReference type="STRING" id="1156395.DBT_0024"/>
<dbReference type="GO" id="GO:0070403">
    <property type="term" value="F:NAD+ binding"/>
    <property type="evidence" value="ECO:0007669"/>
    <property type="project" value="InterPro"/>
</dbReference>
<dbReference type="Proteomes" id="UP000093080">
    <property type="component" value="Unassembled WGS sequence"/>
</dbReference>
<dbReference type="InterPro" id="IPR046825">
    <property type="entry name" value="PDH_C"/>
</dbReference>
<reference evidence="3 4" key="1">
    <citation type="submission" date="2016-06" db="EMBL/GenBank/DDBJ databases">
        <title>Respiratory ammonification of nitrate coupled to the oxidation of elemental sulfur in deep-sea autotrophic thermophilic bacteria.</title>
        <authorList>
            <person name="Slobodkina G.B."/>
            <person name="Mardanov A.V."/>
            <person name="Ravin N.V."/>
            <person name="Frolova A.A."/>
            <person name="Viryasiv M.B."/>
            <person name="Chernyh N.A."/>
            <person name="Bonch-Osmolovskaya E.A."/>
            <person name="Slobodkin A.I."/>
        </authorList>
    </citation>
    <scope>NUCLEOTIDE SEQUENCE [LARGE SCALE GENOMIC DNA]</scope>
    <source>
        <strain evidence="3 4">S69</strain>
    </source>
</reference>
<evidence type="ECO:0000259" key="2">
    <source>
        <dbReference type="PROSITE" id="PS51176"/>
    </source>
</evidence>
<proteinExistence type="predicted"/>
<dbReference type="InterPro" id="IPR003099">
    <property type="entry name" value="Prephen_DH"/>
</dbReference>
<dbReference type="PANTHER" id="PTHR21363">
    <property type="entry name" value="PREPHENATE DEHYDROGENASE"/>
    <property type="match status" value="1"/>
</dbReference>
<dbReference type="PROSITE" id="PS51176">
    <property type="entry name" value="PDH_ADH"/>
    <property type="match status" value="1"/>
</dbReference>
<dbReference type="EMBL" id="MAGO01000001">
    <property type="protein sequence ID" value="OCC16207.1"/>
    <property type="molecule type" value="Genomic_DNA"/>
</dbReference>
<keyword evidence="4" id="KW-1185">Reference proteome</keyword>
<dbReference type="Pfam" id="PF20463">
    <property type="entry name" value="PDH_C"/>
    <property type="match status" value="1"/>
</dbReference>
<dbReference type="InterPro" id="IPR008927">
    <property type="entry name" value="6-PGluconate_DH-like_C_sf"/>
</dbReference>
<dbReference type="Pfam" id="PF02153">
    <property type="entry name" value="PDH_N"/>
    <property type="match status" value="1"/>
</dbReference>
<dbReference type="GO" id="GO:0008977">
    <property type="term" value="F:prephenate dehydrogenase (NAD+) activity"/>
    <property type="evidence" value="ECO:0007669"/>
    <property type="project" value="InterPro"/>
</dbReference>
<gene>
    <name evidence="3" type="ORF">DBT_0024</name>
</gene>